<dbReference type="Pfam" id="PF00646">
    <property type="entry name" value="F-box"/>
    <property type="match status" value="1"/>
</dbReference>
<dbReference type="PANTHER" id="PTHR31672:SF13">
    <property type="entry name" value="F-BOX PROTEIN CPR30-LIKE"/>
    <property type="match status" value="1"/>
</dbReference>
<name>A0A022QXS0_ERYGU</name>
<feature type="domain" description="F-box" evidence="1">
    <location>
        <begin position="24"/>
        <end position="66"/>
    </location>
</feature>
<reference evidence="2 3" key="1">
    <citation type="journal article" date="2013" name="Proc. Natl. Acad. Sci. U.S.A.">
        <title>Fine-scale variation in meiotic recombination in Mimulus inferred from population shotgun sequencing.</title>
        <authorList>
            <person name="Hellsten U."/>
            <person name="Wright K.M."/>
            <person name="Jenkins J."/>
            <person name="Shu S."/>
            <person name="Yuan Y."/>
            <person name="Wessler S.R."/>
            <person name="Schmutz J."/>
            <person name="Willis J.H."/>
            <person name="Rokhsar D.S."/>
        </authorList>
    </citation>
    <scope>NUCLEOTIDE SEQUENCE [LARGE SCALE GENOMIC DNA]</scope>
    <source>
        <strain evidence="3">cv. DUN x IM62</strain>
    </source>
</reference>
<dbReference type="PANTHER" id="PTHR31672">
    <property type="entry name" value="BNACNNG10540D PROTEIN"/>
    <property type="match status" value="1"/>
</dbReference>
<protein>
    <recommendedName>
        <fullName evidence="1">F-box domain-containing protein</fullName>
    </recommendedName>
</protein>
<dbReference type="STRING" id="4155.A0A022QXS0"/>
<feature type="non-terminal residue" evidence="2">
    <location>
        <position position="380"/>
    </location>
</feature>
<organism evidence="2 3">
    <name type="scientific">Erythranthe guttata</name>
    <name type="common">Yellow monkey flower</name>
    <name type="synonym">Mimulus guttatus</name>
    <dbReference type="NCBI Taxonomy" id="4155"/>
    <lineage>
        <taxon>Eukaryota</taxon>
        <taxon>Viridiplantae</taxon>
        <taxon>Streptophyta</taxon>
        <taxon>Embryophyta</taxon>
        <taxon>Tracheophyta</taxon>
        <taxon>Spermatophyta</taxon>
        <taxon>Magnoliopsida</taxon>
        <taxon>eudicotyledons</taxon>
        <taxon>Gunneridae</taxon>
        <taxon>Pentapetalae</taxon>
        <taxon>asterids</taxon>
        <taxon>lamiids</taxon>
        <taxon>Lamiales</taxon>
        <taxon>Phrymaceae</taxon>
        <taxon>Erythranthe</taxon>
    </lineage>
</organism>
<dbReference type="InterPro" id="IPR001810">
    <property type="entry name" value="F-box_dom"/>
</dbReference>
<dbReference type="Gene3D" id="1.20.1280.50">
    <property type="match status" value="1"/>
</dbReference>
<dbReference type="eggNOG" id="ENOG502QVMN">
    <property type="taxonomic scope" value="Eukaryota"/>
</dbReference>
<dbReference type="NCBIfam" id="TIGR01640">
    <property type="entry name" value="F_box_assoc_1"/>
    <property type="match status" value="1"/>
</dbReference>
<evidence type="ECO:0000313" key="2">
    <source>
        <dbReference type="EMBL" id="EYU32691.1"/>
    </source>
</evidence>
<dbReference type="SMART" id="SM00256">
    <property type="entry name" value="FBOX"/>
    <property type="match status" value="1"/>
</dbReference>
<accession>A0A022QXS0</accession>
<keyword evidence="3" id="KW-1185">Reference proteome</keyword>
<dbReference type="InterPro" id="IPR036047">
    <property type="entry name" value="F-box-like_dom_sf"/>
</dbReference>
<dbReference type="EMBL" id="KI630827">
    <property type="protein sequence ID" value="EYU32691.1"/>
    <property type="molecule type" value="Genomic_DNA"/>
</dbReference>
<gene>
    <name evidence="2" type="ORF">MIMGU_mgv1a026894mg</name>
</gene>
<dbReference type="InterPro" id="IPR017451">
    <property type="entry name" value="F-box-assoc_interact_dom"/>
</dbReference>
<evidence type="ECO:0000259" key="1">
    <source>
        <dbReference type="SMART" id="SM00256"/>
    </source>
</evidence>
<dbReference type="InterPro" id="IPR006527">
    <property type="entry name" value="F-box-assoc_dom_typ1"/>
</dbReference>
<dbReference type="InterPro" id="IPR050796">
    <property type="entry name" value="SCF_F-box_component"/>
</dbReference>
<dbReference type="SUPFAM" id="SSF81383">
    <property type="entry name" value="F-box domain"/>
    <property type="match status" value="1"/>
</dbReference>
<dbReference type="CDD" id="cd22157">
    <property type="entry name" value="F-box_AtFBW1-like"/>
    <property type="match status" value="1"/>
</dbReference>
<dbReference type="Pfam" id="PF07734">
    <property type="entry name" value="FBA_1"/>
    <property type="match status" value="1"/>
</dbReference>
<evidence type="ECO:0000313" key="3">
    <source>
        <dbReference type="Proteomes" id="UP000030748"/>
    </source>
</evidence>
<sequence length="380" mass="43884">MATTTEENRNIPADSPRCEILSRIPADLLRDEILSRIPATDLFRIFRLVSRQWRRLISSPEFIQIHLKRSTADETQIRIIIADPTAMTYYNYAPGATKDPRFYPYPPSSSHRYDSCPIILGSCDGLICLYEGANQRFSVFNPSMNRYELRLADKFRWLFLTNYASWFGRNPCTGEYVLVIGSRLQGSHVDIRVYELKTHAARKSRSIIHQKKHGRDYKYFDPVGKFLHGALHWAACTQPMNEPHFEKKHVIVAYDFGKNEILEIPAPREFPFTVGVVDECLFVIFGNAAQVFELWTMREYGVKESWTKYANIEGGTEGFKYTQLLVPLAFSSDRDELIVDADRKKVVKYSFKEKKITLLKNHDSRESIAISYVDSLVPAK</sequence>
<dbReference type="Proteomes" id="UP000030748">
    <property type="component" value="Unassembled WGS sequence"/>
</dbReference>
<dbReference type="AlphaFoldDB" id="A0A022QXS0"/>
<proteinExistence type="predicted"/>